<comment type="similarity">
    <text evidence="7">Belongs to the methyl-accepting chemotaxis (MCP) protein family.</text>
</comment>
<feature type="domain" description="HAMP" evidence="11">
    <location>
        <begin position="202"/>
        <end position="255"/>
    </location>
</feature>
<dbReference type="SMART" id="SM00304">
    <property type="entry name" value="HAMP"/>
    <property type="match status" value="1"/>
</dbReference>
<dbReference type="PANTHER" id="PTHR32089">
    <property type="entry name" value="METHYL-ACCEPTING CHEMOTAXIS PROTEIN MCPB"/>
    <property type="match status" value="1"/>
</dbReference>
<dbReference type="AlphaFoldDB" id="A0A0C1QSV3"/>
<dbReference type="SUPFAM" id="SSF58104">
    <property type="entry name" value="Methyl-accepting chemotaxis protein (MCP) signaling domain"/>
    <property type="match status" value="1"/>
</dbReference>
<dbReference type="PRINTS" id="PR00260">
    <property type="entry name" value="CHEMTRNSDUCR"/>
</dbReference>
<evidence type="ECO:0000256" key="8">
    <source>
        <dbReference type="PROSITE-ProRule" id="PRU00284"/>
    </source>
</evidence>
<gene>
    <name evidence="12" type="ORF">SE37_01190</name>
</gene>
<keyword evidence="3 9" id="KW-0812">Transmembrane</keyword>
<dbReference type="RefSeq" id="WP_039643004.1">
    <property type="nucleotide sequence ID" value="NZ_JXBL01000001.1"/>
</dbReference>
<organism evidence="12 13">
    <name type="scientific">Geobacter soli</name>
    <dbReference type="NCBI Taxonomy" id="1510391"/>
    <lineage>
        <taxon>Bacteria</taxon>
        <taxon>Pseudomonadati</taxon>
        <taxon>Thermodesulfobacteriota</taxon>
        <taxon>Desulfuromonadia</taxon>
        <taxon>Geobacterales</taxon>
        <taxon>Geobacteraceae</taxon>
        <taxon>Geobacter</taxon>
    </lineage>
</organism>
<evidence type="ECO:0000259" key="11">
    <source>
        <dbReference type="PROSITE" id="PS50885"/>
    </source>
</evidence>
<dbReference type="GO" id="GO:0004888">
    <property type="term" value="F:transmembrane signaling receptor activity"/>
    <property type="evidence" value="ECO:0007669"/>
    <property type="project" value="InterPro"/>
</dbReference>
<evidence type="ECO:0000256" key="7">
    <source>
        <dbReference type="ARBA" id="ARBA00029447"/>
    </source>
</evidence>
<dbReference type="Gene3D" id="1.10.287.950">
    <property type="entry name" value="Methyl-accepting chemotaxis protein"/>
    <property type="match status" value="1"/>
</dbReference>
<name>A0A0C1QSV3_9BACT</name>
<evidence type="ECO:0000256" key="6">
    <source>
        <dbReference type="ARBA" id="ARBA00023224"/>
    </source>
</evidence>
<dbReference type="GO" id="GO:0005886">
    <property type="term" value="C:plasma membrane"/>
    <property type="evidence" value="ECO:0007669"/>
    <property type="project" value="UniProtKB-SubCell"/>
</dbReference>
<dbReference type="InterPro" id="IPR004090">
    <property type="entry name" value="Chemotax_Me-accpt_rcpt"/>
</dbReference>
<dbReference type="PROSITE" id="PS50111">
    <property type="entry name" value="CHEMOTAXIS_TRANSDUC_2"/>
    <property type="match status" value="1"/>
</dbReference>
<dbReference type="Pfam" id="PF00015">
    <property type="entry name" value="MCPsignal"/>
    <property type="match status" value="1"/>
</dbReference>
<keyword evidence="5 9" id="KW-0472">Membrane</keyword>
<dbReference type="CDD" id="cd11386">
    <property type="entry name" value="MCP_signal"/>
    <property type="match status" value="1"/>
</dbReference>
<evidence type="ECO:0000256" key="2">
    <source>
        <dbReference type="ARBA" id="ARBA00022475"/>
    </source>
</evidence>
<dbReference type="InterPro" id="IPR029151">
    <property type="entry name" value="Sensor-like_sf"/>
</dbReference>
<feature type="domain" description="Methyl-accepting transducer" evidence="10">
    <location>
        <begin position="260"/>
        <end position="496"/>
    </location>
</feature>
<dbReference type="Pfam" id="PF17202">
    <property type="entry name" value="sCache_3_3"/>
    <property type="match status" value="1"/>
</dbReference>
<keyword evidence="4 9" id="KW-1133">Transmembrane helix</keyword>
<dbReference type="InterPro" id="IPR004089">
    <property type="entry name" value="MCPsignal_dom"/>
</dbReference>
<evidence type="ECO:0000256" key="1">
    <source>
        <dbReference type="ARBA" id="ARBA00004651"/>
    </source>
</evidence>
<dbReference type="SMART" id="SM00283">
    <property type="entry name" value="MA"/>
    <property type="match status" value="1"/>
</dbReference>
<keyword evidence="6 8" id="KW-0807">Transducer</keyword>
<proteinExistence type="inferred from homology"/>
<feature type="transmembrane region" description="Helical" evidence="9">
    <location>
        <begin position="178"/>
        <end position="201"/>
    </location>
</feature>
<comment type="caution">
    <text evidence="12">The sequence shown here is derived from an EMBL/GenBank/DDBJ whole genome shotgun (WGS) entry which is preliminary data.</text>
</comment>
<dbReference type="InterPro" id="IPR003660">
    <property type="entry name" value="HAMP_dom"/>
</dbReference>
<feature type="transmembrane region" description="Helical" evidence="9">
    <location>
        <begin position="7"/>
        <end position="30"/>
    </location>
</feature>
<evidence type="ECO:0000256" key="3">
    <source>
        <dbReference type="ARBA" id="ARBA00022692"/>
    </source>
</evidence>
<dbReference type="CDD" id="cd06225">
    <property type="entry name" value="HAMP"/>
    <property type="match status" value="1"/>
</dbReference>
<comment type="subcellular location">
    <subcellularLocation>
        <location evidence="1">Cell membrane</location>
        <topology evidence="1">Multi-pass membrane protein</topology>
    </subcellularLocation>
</comment>
<dbReference type="FunFam" id="1.10.287.950:FF:000001">
    <property type="entry name" value="Methyl-accepting chemotaxis sensory transducer"/>
    <property type="match status" value="1"/>
</dbReference>
<sequence length="533" mass="55627">MKLSTKISLICASLLAVSVVITSVVVMSILHRDMSKLATESQESRMKTFWELLEHKGKEWTVVGGTLKVGDYGVSGNFELPDKLKELCGGTATIFMGDKRVSTNVLKADGSRAVGTALQGPAHDAIFKEGKPYRGKAEILGTPYFTAYDPIKDASGKTIGVLYVGVKESEFMSSFNRLAWIVGGLVFIFIALSTALIKILVTRSLARLEQAVEVLAQAAGGNLGVRLQKGGGKDEIDLLTGSVNTMFEGMGATLVHVIAASNQVAAAAGQLQGVAIQIATGAEEVASQAGTVATASEEMAATSLEIAHNCALAAGSAGKANGSADSGASVVMATVEAMDAIYGQVRDVAQSVANLGTRSDQIGEIVGTIEDIADQTNLLALNAAIEAARAGEQGRGFAVVADEVRALAERTTRATKEISQMIKSIQQETSAAVSSMNHGVTIVQDSTQKAGESGAVLAEIKAQIDSVAQQVSQIATAAEQQTATTTEISNNIHAITQVVGETAREAQESAEAANRLRALSEELKQMVGHFRMG</sequence>
<evidence type="ECO:0000256" key="5">
    <source>
        <dbReference type="ARBA" id="ARBA00023136"/>
    </source>
</evidence>
<dbReference type="Pfam" id="PF00672">
    <property type="entry name" value="HAMP"/>
    <property type="match status" value="1"/>
</dbReference>
<dbReference type="EMBL" id="JXBL01000001">
    <property type="protein sequence ID" value="KIE41341.1"/>
    <property type="molecule type" value="Genomic_DNA"/>
</dbReference>
<evidence type="ECO:0000313" key="13">
    <source>
        <dbReference type="Proteomes" id="UP000031433"/>
    </source>
</evidence>
<protein>
    <submittedName>
        <fullName evidence="12">Chemotaxis protein</fullName>
    </submittedName>
</protein>
<dbReference type="InterPro" id="IPR033463">
    <property type="entry name" value="sCache_3"/>
</dbReference>
<dbReference type="PANTHER" id="PTHR32089:SF112">
    <property type="entry name" value="LYSOZYME-LIKE PROTEIN-RELATED"/>
    <property type="match status" value="1"/>
</dbReference>
<keyword evidence="13" id="KW-1185">Reference proteome</keyword>
<dbReference type="GO" id="GO:0007165">
    <property type="term" value="P:signal transduction"/>
    <property type="evidence" value="ECO:0007669"/>
    <property type="project" value="UniProtKB-KW"/>
</dbReference>
<reference evidence="12 13" key="1">
    <citation type="submission" date="2015-01" db="EMBL/GenBank/DDBJ databases">
        <title>Genome sequence of the anaerobic bacterium Geobacter soli GSS01, a dissimilatory Fe(III) reducer from soil.</title>
        <authorList>
            <person name="Yang G."/>
            <person name="Zhou S."/>
        </authorList>
    </citation>
    <scope>NUCLEOTIDE SEQUENCE [LARGE SCALE GENOMIC DNA]</scope>
    <source>
        <strain evidence="12 13">GSS01</strain>
    </source>
</reference>
<dbReference type="SUPFAM" id="SSF103190">
    <property type="entry name" value="Sensory domain-like"/>
    <property type="match status" value="1"/>
</dbReference>
<keyword evidence="2" id="KW-1003">Cell membrane</keyword>
<dbReference type="GO" id="GO:0006935">
    <property type="term" value="P:chemotaxis"/>
    <property type="evidence" value="ECO:0007669"/>
    <property type="project" value="InterPro"/>
</dbReference>
<evidence type="ECO:0000259" key="10">
    <source>
        <dbReference type="PROSITE" id="PS50111"/>
    </source>
</evidence>
<evidence type="ECO:0000256" key="4">
    <source>
        <dbReference type="ARBA" id="ARBA00022989"/>
    </source>
</evidence>
<evidence type="ECO:0000256" key="9">
    <source>
        <dbReference type="SAM" id="Phobius"/>
    </source>
</evidence>
<dbReference type="Proteomes" id="UP000031433">
    <property type="component" value="Unassembled WGS sequence"/>
</dbReference>
<evidence type="ECO:0000313" key="12">
    <source>
        <dbReference type="EMBL" id="KIE41341.1"/>
    </source>
</evidence>
<dbReference type="PROSITE" id="PS50885">
    <property type="entry name" value="HAMP"/>
    <property type="match status" value="1"/>
</dbReference>
<accession>A0A0C1QSV3</accession>